<dbReference type="Proteomes" id="UP000178570">
    <property type="component" value="Unassembled WGS sequence"/>
</dbReference>
<reference evidence="1 2" key="1">
    <citation type="journal article" date="2016" name="Nat. Commun.">
        <title>Thousands of microbial genomes shed light on interconnected biogeochemical processes in an aquifer system.</title>
        <authorList>
            <person name="Anantharaman K."/>
            <person name="Brown C.T."/>
            <person name="Hug L.A."/>
            <person name="Sharon I."/>
            <person name="Castelle C.J."/>
            <person name="Probst A.J."/>
            <person name="Thomas B.C."/>
            <person name="Singh A."/>
            <person name="Wilkins M.J."/>
            <person name="Karaoz U."/>
            <person name="Brodie E.L."/>
            <person name="Williams K.H."/>
            <person name="Hubbard S.S."/>
            <person name="Banfield J.F."/>
        </authorList>
    </citation>
    <scope>NUCLEOTIDE SEQUENCE [LARGE SCALE GENOMIC DNA]</scope>
</reference>
<sequence length="148" mass="16296">MDIESKEAEMSDQFASFRRQIGETMVGFSGNFECPQGYLIPVTTMMGVLGFNEDRDLRRGRADFGAGQRTFHHERDSSKIIVVSTTDNSNNDFSGELVLVVGDHARAKKALAEFGQQGGVLHNVVSEDGFSLVQLVIACFSIKFIEKG</sequence>
<evidence type="ECO:0000313" key="1">
    <source>
        <dbReference type="EMBL" id="OGY40705.1"/>
    </source>
</evidence>
<protein>
    <submittedName>
        <fullName evidence="1">Uncharacterized protein</fullName>
    </submittedName>
</protein>
<comment type="caution">
    <text evidence="1">The sequence shown here is derived from an EMBL/GenBank/DDBJ whole genome shotgun (WGS) entry which is preliminary data.</text>
</comment>
<evidence type="ECO:0000313" key="2">
    <source>
        <dbReference type="Proteomes" id="UP000178570"/>
    </source>
</evidence>
<name>A0A1G1XKN1_9BACT</name>
<gene>
    <name evidence="1" type="ORF">A2570_01055</name>
</gene>
<proteinExistence type="predicted"/>
<accession>A0A1G1XKN1</accession>
<organism evidence="1 2">
    <name type="scientific">Candidatus Brennerbacteria bacterium RIFOXYD1_FULL_41_16</name>
    <dbReference type="NCBI Taxonomy" id="1797529"/>
    <lineage>
        <taxon>Bacteria</taxon>
        <taxon>Candidatus Brenneribacteriota</taxon>
    </lineage>
</organism>
<dbReference type="EMBL" id="MHHY01000006">
    <property type="protein sequence ID" value="OGY40705.1"/>
    <property type="molecule type" value="Genomic_DNA"/>
</dbReference>
<dbReference type="AlphaFoldDB" id="A0A1G1XKN1"/>